<gene>
    <name evidence="13" type="ORF">RWE15_23315</name>
</gene>
<evidence type="ECO:0000256" key="3">
    <source>
        <dbReference type="ARBA" id="ARBA00004752"/>
    </source>
</evidence>
<proteinExistence type="predicted"/>
<evidence type="ECO:0000256" key="2">
    <source>
        <dbReference type="ARBA" id="ARBA00004236"/>
    </source>
</evidence>
<evidence type="ECO:0000313" key="13">
    <source>
        <dbReference type="EMBL" id="MDY0396698.1"/>
    </source>
</evidence>
<comment type="pathway">
    <text evidence="3">Cell wall biogenesis; peptidoglycan biosynthesis.</text>
</comment>
<keyword evidence="7" id="KW-0133">Cell shape</keyword>
<name>A0ABU5CBN4_9BACI</name>
<dbReference type="SUPFAM" id="SSF56519">
    <property type="entry name" value="Penicillin binding protein dimerisation domain"/>
    <property type="match status" value="1"/>
</dbReference>
<evidence type="ECO:0000256" key="8">
    <source>
        <dbReference type="ARBA" id="ARBA00022984"/>
    </source>
</evidence>
<keyword evidence="6" id="KW-0812">Transmembrane</keyword>
<keyword evidence="10" id="KW-0961">Cell wall biogenesis/degradation</keyword>
<dbReference type="PANTHER" id="PTHR30627:SF2">
    <property type="entry name" value="PEPTIDOGLYCAN D,D-TRANSPEPTIDASE MRDA"/>
    <property type="match status" value="1"/>
</dbReference>
<dbReference type="Proteomes" id="UP001281447">
    <property type="component" value="Unassembled WGS sequence"/>
</dbReference>
<comment type="catalytic activity">
    <reaction evidence="11">
        <text>Preferential cleavage: (Ac)2-L-Lys-D-Ala-|-D-Ala. Also transpeptidation of peptidyl-alanyl moieties that are N-acyl substituents of D-alanine.</text>
        <dbReference type="EC" id="3.4.16.4"/>
    </reaction>
</comment>
<organism evidence="13 14">
    <name type="scientific">Tigheibacillus halophilus</name>
    <dbReference type="NCBI Taxonomy" id="361280"/>
    <lineage>
        <taxon>Bacteria</taxon>
        <taxon>Bacillati</taxon>
        <taxon>Bacillota</taxon>
        <taxon>Bacilli</taxon>
        <taxon>Bacillales</taxon>
        <taxon>Bacillaceae</taxon>
        <taxon>Tigheibacillus</taxon>
    </lineage>
</organism>
<keyword evidence="9" id="KW-0472">Membrane</keyword>
<evidence type="ECO:0000256" key="9">
    <source>
        <dbReference type="ARBA" id="ARBA00022989"/>
    </source>
</evidence>
<dbReference type="EMBL" id="JAWDIP010000004">
    <property type="protein sequence ID" value="MDY0396698.1"/>
    <property type="molecule type" value="Genomic_DNA"/>
</dbReference>
<comment type="caution">
    <text evidence="13">The sequence shown here is derived from an EMBL/GenBank/DDBJ whole genome shotgun (WGS) entry which is preliminary data.</text>
</comment>
<comment type="subcellular location">
    <subcellularLocation>
        <location evidence="2">Cell membrane</location>
    </subcellularLocation>
    <subcellularLocation>
        <location evidence="1">Membrane</location>
        <topology evidence="1">Single-pass membrane protein</topology>
    </subcellularLocation>
</comment>
<keyword evidence="5" id="KW-1003">Cell membrane</keyword>
<evidence type="ECO:0000256" key="4">
    <source>
        <dbReference type="ARBA" id="ARBA00012448"/>
    </source>
</evidence>
<evidence type="ECO:0000313" key="14">
    <source>
        <dbReference type="Proteomes" id="UP001281447"/>
    </source>
</evidence>
<keyword evidence="9" id="KW-1133">Transmembrane helix</keyword>
<reference evidence="13 14" key="1">
    <citation type="submission" date="2023-10" db="EMBL/GenBank/DDBJ databases">
        <title>Virgibacillus halophilus 5B73C genome.</title>
        <authorList>
            <person name="Miliotis G."/>
            <person name="Sengupta P."/>
            <person name="Hameed A."/>
            <person name="Chuvochina M."/>
            <person name="Mcdonagh F."/>
            <person name="Simpson A.C."/>
            <person name="Singh N.K."/>
            <person name="Rekha P.D."/>
            <person name="Raman K."/>
            <person name="Hugenholtz P."/>
            <person name="Venkateswaran K."/>
        </authorList>
    </citation>
    <scope>NUCLEOTIDE SEQUENCE [LARGE SCALE GENOMIC DNA]</scope>
    <source>
        <strain evidence="13 14">5B73C</strain>
    </source>
</reference>
<evidence type="ECO:0000256" key="5">
    <source>
        <dbReference type="ARBA" id="ARBA00022475"/>
    </source>
</evidence>
<evidence type="ECO:0000256" key="1">
    <source>
        <dbReference type="ARBA" id="ARBA00004167"/>
    </source>
</evidence>
<evidence type="ECO:0000256" key="6">
    <source>
        <dbReference type="ARBA" id="ARBA00022692"/>
    </source>
</evidence>
<dbReference type="PANTHER" id="PTHR30627">
    <property type="entry name" value="PEPTIDOGLYCAN D,D-TRANSPEPTIDASE"/>
    <property type="match status" value="1"/>
</dbReference>
<feature type="domain" description="Penicillin-binding protein dimerisation" evidence="12">
    <location>
        <begin position="58"/>
        <end position="130"/>
    </location>
</feature>
<dbReference type="EC" id="3.4.16.4" evidence="4"/>
<evidence type="ECO:0000259" key="12">
    <source>
        <dbReference type="Pfam" id="PF03717"/>
    </source>
</evidence>
<dbReference type="InterPro" id="IPR036138">
    <property type="entry name" value="PBP_dimer_sf"/>
</dbReference>
<dbReference type="Gene3D" id="1.10.10.1230">
    <property type="entry name" value="Penicillin-binding protein, N-terminal non-catalytic domain, head sub-domain"/>
    <property type="match status" value="1"/>
</dbReference>
<protein>
    <recommendedName>
        <fullName evidence="4">serine-type D-Ala-D-Ala carboxypeptidase</fullName>
        <ecNumber evidence="4">3.4.16.4</ecNumber>
    </recommendedName>
</protein>
<evidence type="ECO:0000256" key="7">
    <source>
        <dbReference type="ARBA" id="ARBA00022960"/>
    </source>
</evidence>
<dbReference type="Gene3D" id="3.90.1310.10">
    <property type="entry name" value="Penicillin-binding protein 2a (Domain 2)"/>
    <property type="match status" value="1"/>
</dbReference>
<evidence type="ECO:0000256" key="11">
    <source>
        <dbReference type="ARBA" id="ARBA00034000"/>
    </source>
</evidence>
<evidence type="ECO:0000256" key="10">
    <source>
        <dbReference type="ARBA" id="ARBA00023316"/>
    </source>
</evidence>
<accession>A0ABU5CBN4</accession>
<keyword evidence="14" id="KW-1185">Reference proteome</keyword>
<sequence>MKKKRKKRAQLPFRLNILFFVVFLLFSVLIVQLGVVQILNGQEFQDKINSTVKDVTKVPVPRGKIYDRNHDVIADNKALYSITYTPPKGVQPTEKLDVAKKLSKYISMYDSKTKKMKLKTITERDKKRILVPASSKKKLINGSPVKKHPKWTMGINIKRF</sequence>
<dbReference type="InterPro" id="IPR050515">
    <property type="entry name" value="Beta-lactam/transpept"/>
</dbReference>
<dbReference type="Pfam" id="PF03717">
    <property type="entry name" value="PBP_dimer"/>
    <property type="match status" value="1"/>
</dbReference>
<dbReference type="InterPro" id="IPR005311">
    <property type="entry name" value="PBP_dimer"/>
</dbReference>
<keyword evidence="8" id="KW-0573">Peptidoglycan synthesis</keyword>